<dbReference type="RefSeq" id="WP_118003914.1">
    <property type="nucleotide sequence ID" value="NZ_QRXF01000005.1"/>
</dbReference>
<accession>A0A412Q540</accession>
<feature type="transmembrane region" description="Helical" evidence="1">
    <location>
        <begin position="37"/>
        <end position="60"/>
    </location>
</feature>
<feature type="transmembrane region" description="Helical" evidence="1">
    <location>
        <begin position="6"/>
        <end position="25"/>
    </location>
</feature>
<evidence type="ECO:0000313" key="3">
    <source>
        <dbReference type="Proteomes" id="UP000284296"/>
    </source>
</evidence>
<dbReference type="AlphaFoldDB" id="A0A412Q540"/>
<keyword evidence="1" id="KW-0472">Membrane</keyword>
<organism evidence="2 3">
    <name type="scientific">Agathobacter rectalis</name>
    <dbReference type="NCBI Taxonomy" id="39491"/>
    <lineage>
        <taxon>Bacteria</taxon>
        <taxon>Bacillati</taxon>
        <taxon>Bacillota</taxon>
        <taxon>Clostridia</taxon>
        <taxon>Lachnospirales</taxon>
        <taxon>Lachnospiraceae</taxon>
        <taxon>Agathobacter</taxon>
    </lineage>
</organism>
<dbReference type="Proteomes" id="UP000284296">
    <property type="component" value="Unassembled WGS sequence"/>
</dbReference>
<reference evidence="2 3" key="1">
    <citation type="submission" date="2018-08" db="EMBL/GenBank/DDBJ databases">
        <title>A genome reference for cultivated species of the human gut microbiota.</title>
        <authorList>
            <person name="Zou Y."/>
            <person name="Xue W."/>
            <person name="Luo G."/>
        </authorList>
    </citation>
    <scope>NUCLEOTIDE SEQUENCE [LARGE SCALE GENOMIC DNA]</scope>
    <source>
        <strain evidence="2 3">AF18-16LB</strain>
    </source>
</reference>
<name>A0A412Q540_9FIRM</name>
<keyword evidence="1" id="KW-1133">Transmembrane helix</keyword>
<protein>
    <submittedName>
        <fullName evidence="2">Uncharacterized protein</fullName>
    </submittedName>
</protein>
<dbReference type="EMBL" id="QRXG01000006">
    <property type="protein sequence ID" value="RGT82432.1"/>
    <property type="molecule type" value="Genomic_DNA"/>
</dbReference>
<keyword evidence="1" id="KW-0812">Transmembrane</keyword>
<evidence type="ECO:0000256" key="1">
    <source>
        <dbReference type="SAM" id="Phobius"/>
    </source>
</evidence>
<sequence length="455" mass="53018">MRKNKWYWVIGVMTAVALGITLDMYYHTARKQRGELLSLIAVIVSIFTLAATIFIALYIYNKGKNDAEQNEKMQKNIAKKLMGAVVVEAIRWLMTDVGEREVGVANRVREYLNRYEEMMALVLTNRQLKILWQIVETVQKEISDEDGVSTYTAEEEREFLFRDWIKPIMGSEFQWRHKACGDIFQLLDREVYDLLHALGVYGTEKEYDDNVHQILDVWDRILFERVEGELDQDRIDVTETYNVYEDEDFKKMFSKVEDIRNATKIKWPEVNPDNQYVAIYDYKELIAYGVFDIDCDTYHNYGLKAGCKSTKIYKGYVQDGFYHGMGIEYYNNCSKKNEGFWVAGDLKAGVQHNSVVKCTQGSLEWNADEGDFDGSPDCELELLYQIDEYAFDGGLHMLEHDIVKSGIDNYYVADYKFAGNKRGLFTKMVSLDVFLNACYPKELDHIKELQDYYNS</sequence>
<comment type="caution">
    <text evidence="2">The sequence shown here is derived from an EMBL/GenBank/DDBJ whole genome shotgun (WGS) entry which is preliminary data.</text>
</comment>
<evidence type="ECO:0000313" key="2">
    <source>
        <dbReference type="EMBL" id="RGT82432.1"/>
    </source>
</evidence>
<proteinExistence type="predicted"/>
<gene>
    <name evidence="2" type="ORF">DWX06_05685</name>
</gene>